<protein>
    <recommendedName>
        <fullName evidence="4">Protein TIC 21, chloroplastic</fullName>
    </recommendedName>
</protein>
<dbReference type="EMBL" id="JABFUD020000011">
    <property type="protein sequence ID" value="KAI5073963.1"/>
    <property type="molecule type" value="Genomic_DNA"/>
</dbReference>
<comment type="caution">
    <text evidence="2">The sequence shown here is derived from an EMBL/GenBank/DDBJ whole genome shotgun (WGS) entry which is preliminary data.</text>
</comment>
<evidence type="ECO:0000313" key="3">
    <source>
        <dbReference type="Proteomes" id="UP000886520"/>
    </source>
</evidence>
<dbReference type="PANTHER" id="PTHR34548:SF2">
    <property type="entry name" value="PROTEIN TIC 21, CHLOROPLASTIC"/>
    <property type="match status" value="1"/>
</dbReference>
<proteinExistence type="predicted"/>
<reference evidence="2" key="1">
    <citation type="submission" date="2021-01" db="EMBL/GenBank/DDBJ databases">
        <title>Adiantum capillus-veneris genome.</title>
        <authorList>
            <person name="Fang Y."/>
            <person name="Liao Q."/>
        </authorList>
    </citation>
    <scope>NUCLEOTIDE SEQUENCE</scope>
    <source>
        <strain evidence="2">H3</strain>
        <tissue evidence="2">Leaf</tissue>
    </source>
</reference>
<gene>
    <name evidence="2" type="ORF">GOP47_0011976</name>
</gene>
<keyword evidence="1" id="KW-1133">Transmembrane helix</keyword>
<evidence type="ECO:0008006" key="4">
    <source>
        <dbReference type="Google" id="ProtNLM"/>
    </source>
</evidence>
<sequence>MLQLRLSQQTCGRPSPSLYPSGISSAYIPCSRKSSCCPPSWHFFTDSAQLRTLLPLSRGPVLSCTSTRIASAETRTVGEEEIRRSQVSKRLETVGRHMKRVGTLSFWGQLVCTVVSAVILAFSVVISGTPTAQATFYLTAGGITAAFISVFWAYGYIRLSNKLRSTVHALSKAPPRADVVNQLKNGVIINFLGMGLTLLGMEATVGALVAKSLLSTAGPTFQGMPAGYSPVLALDVFLVQASANTVVSHFLGLVSSLELLRAVNKSPPPESVLKPA</sequence>
<dbReference type="AlphaFoldDB" id="A0A9D4UTT2"/>
<keyword evidence="1" id="KW-0472">Membrane</keyword>
<keyword evidence="3" id="KW-1185">Reference proteome</keyword>
<dbReference type="PANTHER" id="PTHR34548">
    <property type="entry name" value="PROTEIN TIC 21, CHLOROPLASTIC"/>
    <property type="match status" value="1"/>
</dbReference>
<organism evidence="2 3">
    <name type="scientific">Adiantum capillus-veneris</name>
    <name type="common">Maidenhair fern</name>
    <dbReference type="NCBI Taxonomy" id="13818"/>
    <lineage>
        <taxon>Eukaryota</taxon>
        <taxon>Viridiplantae</taxon>
        <taxon>Streptophyta</taxon>
        <taxon>Embryophyta</taxon>
        <taxon>Tracheophyta</taxon>
        <taxon>Polypodiopsida</taxon>
        <taxon>Polypodiidae</taxon>
        <taxon>Polypodiales</taxon>
        <taxon>Pteridineae</taxon>
        <taxon>Pteridaceae</taxon>
        <taxon>Vittarioideae</taxon>
        <taxon>Adiantum</taxon>
    </lineage>
</organism>
<accession>A0A9D4UTT2</accession>
<feature type="transmembrane region" description="Helical" evidence="1">
    <location>
        <begin position="106"/>
        <end position="128"/>
    </location>
</feature>
<evidence type="ECO:0000313" key="2">
    <source>
        <dbReference type="EMBL" id="KAI5073963.1"/>
    </source>
</evidence>
<dbReference type="InterPro" id="IPR022051">
    <property type="entry name" value="DUF3611"/>
</dbReference>
<evidence type="ECO:0000256" key="1">
    <source>
        <dbReference type="SAM" id="Phobius"/>
    </source>
</evidence>
<name>A0A9D4UTT2_ADICA</name>
<feature type="transmembrane region" description="Helical" evidence="1">
    <location>
        <begin position="134"/>
        <end position="157"/>
    </location>
</feature>
<dbReference type="Pfam" id="PF12263">
    <property type="entry name" value="DUF3611"/>
    <property type="match status" value="1"/>
</dbReference>
<dbReference type="OrthoDB" id="5900at2759"/>
<keyword evidence="1" id="KW-0812">Transmembrane</keyword>
<dbReference type="Proteomes" id="UP000886520">
    <property type="component" value="Chromosome 11"/>
</dbReference>